<dbReference type="eggNOG" id="COG0457">
    <property type="taxonomic scope" value="Bacteria"/>
</dbReference>
<dbReference type="PROSITE" id="PS50005">
    <property type="entry name" value="TPR"/>
    <property type="match status" value="1"/>
</dbReference>
<evidence type="ECO:0000313" key="2">
    <source>
        <dbReference type="EMBL" id="EIJ38229.1"/>
    </source>
</evidence>
<dbReference type="HOGENOM" id="CLU_087587_0_0_10"/>
<gene>
    <name evidence="2" type="ORF">JoomaDRAFT_1211</name>
</gene>
<dbReference type="EMBL" id="JH651379">
    <property type="protein sequence ID" value="EIJ38229.1"/>
    <property type="molecule type" value="Genomic_DNA"/>
</dbReference>
<dbReference type="InterPro" id="IPR011990">
    <property type="entry name" value="TPR-like_helical_dom_sf"/>
</dbReference>
<name>I3C3N6_9FLAO</name>
<dbReference type="AlphaFoldDB" id="I3C3N6"/>
<dbReference type="STRING" id="926559.JoomaDRAFT_1211"/>
<proteinExistence type="predicted"/>
<feature type="repeat" description="TPR" evidence="1">
    <location>
        <begin position="73"/>
        <end position="106"/>
    </location>
</feature>
<evidence type="ECO:0000313" key="3">
    <source>
        <dbReference type="Proteomes" id="UP000004690"/>
    </source>
</evidence>
<protein>
    <submittedName>
        <fullName evidence="2">Uncharacterized protein</fullName>
    </submittedName>
</protein>
<keyword evidence="3" id="KW-1185">Reference proteome</keyword>
<dbReference type="SUPFAM" id="SSF48452">
    <property type="entry name" value="TPR-like"/>
    <property type="match status" value="1"/>
</dbReference>
<dbReference type="Gene3D" id="1.25.40.10">
    <property type="entry name" value="Tetratricopeptide repeat domain"/>
    <property type="match status" value="2"/>
</dbReference>
<dbReference type="InterPro" id="IPR019734">
    <property type="entry name" value="TPR_rpt"/>
</dbReference>
<evidence type="ECO:0000256" key="1">
    <source>
        <dbReference type="PROSITE-ProRule" id="PRU00339"/>
    </source>
</evidence>
<dbReference type="RefSeq" id="WP_008611382.1">
    <property type="nucleotide sequence ID" value="NZ_JH651379.1"/>
</dbReference>
<organism evidence="2 3">
    <name type="scientific">Galbibacter orientalis DSM 19592</name>
    <dbReference type="NCBI Taxonomy" id="926559"/>
    <lineage>
        <taxon>Bacteria</taxon>
        <taxon>Pseudomonadati</taxon>
        <taxon>Bacteroidota</taxon>
        <taxon>Flavobacteriia</taxon>
        <taxon>Flavobacteriales</taxon>
        <taxon>Flavobacteriaceae</taxon>
        <taxon>Galbibacter</taxon>
    </lineage>
</organism>
<sequence length="270" mass="32071">MNKIFFYIIIFQLCSCTTISNSGENAVVVDKKTQDSIIKMYAAECAHAYNYNLDMKKWQDCLDKGLAVDSTIAYLWQQKAMPYFKARKYEVGMEYIDKAVKYNPKRYLGYRAFIKCIFAKTYRDAIVDFEKAKELEGNNYVMDHTYNFYIALSLLQLNEFQKAEKIFKDDIFNQKEQWGEGHYLDLFYYGISLYEQDKWEEAIVQFDKSLLQYKEFADVKFFKATCLFKLEKIEEASALYAEANLDAENGFSINEDNSIYETYPYQRRWK</sequence>
<dbReference type="Proteomes" id="UP000004690">
    <property type="component" value="Unassembled WGS sequence"/>
</dbReference>
<accession>I3C3N6</accession>
<reference evidence="2 3" key="1">
    <citation type="submission" date="2012-02" db="EMBL/GenBank/DDBJ databases">
        <title>Improved High-Quality Draft genome of Joostella marina DSM 19592.</title>
        <authorList>
            <consortium name="US DOE Joint Genome Institute (JGI-PGF)"/>
            <person name="Lucas S."/>
            <person name="Copeland A."/>
            <person name="Lapidus A."/>
            <person name="Bruce D."/>
            <person name="Goodwin L."/>
            <person name="Pitluck S."/>
            <person name="Peters L."/>
            <person name="Chertkov O."/>
            <person name="Ovchinnikova G."/>
            <person name="Kyrpides N."/>
            <person name="Mavromatis K."/>
            <person name="Detter J.C."/>
            <person name="Han C."/>
            <person name="Land M."/>
            <person name="Hauser L."/>
            <person name="Markowitz V."/>
            <person name="Cheng J.-F."/>
            <person name="Hugenholtz P."/>
            <person name="Woyke T."/>
            <person name="Wu D."/>
            <person name="Tindall B."/>
            <person name="Brambilla E."/>
            <person name="Klenk H.-P."/>
            <person name="Eisen J.A."/>
        </authorList>
    </citation>
    <scope>NUCLEOTIDE SEQUENCE [LARGE SCALE GENOMIC DNA]</scope>
    <source>
        <strain evidence="2 3">DSM 19592</strain>
    </source>
</reference>
<keyword evidence="1" id="KW-0802">TPR repeat</keyword>